<dbReference type="EC" id="5.4.99.-" evidence="4"/>
<dbReference type="InterPro" id="IPR042092">
    <property type="entry name" value="PsdUridine_s_RsuA/RluB/E/F_cat"/>
</dbReference>
<dbReference type="GO" id="GO:0000455">
    <property type="term" value="P:enzyme-directed rRNA pseudouridine synthesis"/>
    <property type="evidence" value="ECO:0007669"/>
    <property type="project" value="UniProtKB-ARBA"/>
</dbReference>
<keyword evidence="3" id="KW-0694">RNA-binding</keyword>
<dbReference type="SUPFAM" id="SSF55174">
    <property type="entry name" value="Alpha-L RNA-binding motif"/>
    <property type="match status" value="1"/>
</dbReference>
<keyword evidence="2 4" id="KW-0413">Isomerase</keyword>
<dbReference type="Proteomes" id="UP000886723">
    <property type="component" value="Unassembled WGS sequence"/>
</dbReference>
<dbReference type="InterPro" id="IPR020103">
    <property type="entry name" value="PsdUridine_synth_cat_dom_sf"/>
</dbReference>
<dbReference type="PANTHER" id="PTHR47683:SF2">
    <property type="entry name" value="RNA-BINDING S4 DOMAIN-CONTAINING PROTEIN"/>
    <property type="match status" value="1"/>
</dbReference>
<dbReference type="CDD" id="cd00165">
    <property type="entry name" value="S4"/>
    <property type="match status" value="1"/>
</dbReference>
<protein>
    <recommendedName>
        <fullName evidence="4">Pseudouridine synthase</fullName>
        <ecNumber evidence="4">5.4.99.-</ecNumber>
    </recommendedName>
</protein>
<dbReference type="InterPro" id="IPR018496">
    <property type="entry name" value="PsdUridine_synth_RsuA/RluB_CS"/>
</dbReference>
<dbReference type="EMBL" id="DVON01000022">
    <property type="protein sequence ID" value="HIV11677.1"/>
    <property type="molecule type" value="Genomic_DNA"/>
</dbReference>
<name>A0A9D1NSE8_9FIRM</name>
<dbReference type="PROSITE" id="PS50889">
    <property type="entry name" value="S4"/>
    <property type="match status" value="1"/>
</dbReference>
<dbReference type="NCBIfam" id="TIGR00093">
    <property type="entry name" value="pseudouridine synthase"/>
    <property type="match status" value="1"/>
</dbReference>
<dbReference type="FunFam" id="3.30.70.1560:FF:000002">
    <property type="entry name" value="Pseudouridine synthase"/>
    <property type="match status" value="1"/>
</dbReference>
<dbReference type="InterPro" id="IPR000748">
    <property type="entry name" value="PsdUridine_synth_RsuA/RluB/E/F"/>
</dbReference>
<feature type="domain" description="RNA-binding S4" evidence="5">
    <location>
        <begin position="5"/>
        <end position="70"/>
    </location>
</feature>
<dbReference type="Gene3D" id="3.10.290.10">
    <property type="entry name" value="RNA-binding S4 domain"/>
    <property type="match status" value="1"/>
</dbReference>
<evidence type="ECO:0000256" key="3">
    <source>
        <dbReference type="PROSITE-ProRule" id="PRU00182"/>
    </source>
</evidence>
<dbReference type="PANTHER" id="PTHR47683">
    <property type="entry name" value="PSEUDOURIDINE SYNTHASE FAMILY PROTEIN-RELATED"/>
    <property type="match status" value="1"/>
</dbReference>
<comment type="similarity">
    <text evidence="1 4">Belongs to the pseudouridine synthase RsuA family.</text>
</comment>
<sequence>MLEEIRLNRYLGEAGVCSRREADRLISEGRVTVNGRRAQLGDKIAGDARVEVDGQPVRQEEERVLLAFYKPEGIVCTAEKREKNNVVDYIGYPKRIYPVGRLDKESTGLLLLTNDGDLVNKIMRAGNYHEKEYQVQVDHPVTKTFLTRMRQGVPILDTVTRPCRIWQTGPCSFTIVLTQGLNRQIRRMCEYLGYRVTTLHRVRIMNIRLDGMKKGELRPVTGQELEQLKEMLKDSSSLSVRQRLEKDTYFCNSKAGRLNSHDK</sequence>
<proteinExistence type="inferred from homology"/>
<dbReference type="Gene3D" id="3.30.70.1560">
    <property type="entry name" value="Alpha-L RNA-binding motif"/>
    <property type="match status" value="1"/>
</dbReference>
<evidence type="ECO:0000256" key="2">
    <source>
        <dbReference type="ARBA" id="ARBA00023235"/>
    </source>
</evidence>
<accession>A0A9D1NSE8</accession>
<dbReference type="FunFam" id="3.10.290.10:FF:000003">
    <property type="entry name" value="Pseudouridine synthase"/>
    <property type="match status" value="1"/>
</dbReference>
<evidence type="ECO:0000259" key="5">
    <source>
        <dbReference type="SMART" id="SM00363"/>
    </source>
</evidence>
<dbReference type="SUPFAM" id="SSF55120">
    <property type="entry name" value="Pseudouridine synthase"/>
    <property type="match status" value="1"/>
</dbReference>
<dbReference type="GO" id="GO:0120159">
    <property type="term" value="F:rRNA pseudouridine synthase activity"/>
    <property type="evidence" value="ECO:0007669"/>
    <property type="project" value="UniProtKB-ARBA"/>
</dbReference>
<evidence type="ECO:0000313" key="6">
    <source>
        <dbReference type="EMBL" id="HIV11677.1"/>
    </source>
</evidence>
<dbReference type="Pfam" id="PF00849">
    <property type="entry name" value="PseudoU_synth_2"/>
    <property type="match status" value="1"/>
</dbReference>
<dbReference type="InterPro" id="IPR036986">
    <property type="entry name" value="S4_RNA-bd_sf"/>
</dbReference>
<reference evidence="6" key="2">
    <citation type="journal article" date="2021" name="PeerJ">
        <title>Extensive microbial diversity within the chicken gut microbiome revealed by metagenomics and culture.</title>
        <authorList>
            <person name="Gilroy R."/>
            <person name="Ravi A."/>
            <person name="Getino M."/>
            <person name="Pursley I."/>
            <person name="Horton D.L."/>
            <person name="Alikhan N.F."/>
            <person name="Baker D."/>
            <person name="Gharbi K."/>
            <person name="Hall N."/>
            <person name="Watson M."/>
            <person name="Adriaenssens E.M."/>
            <person name="Foster-Nyarko E."/>
            <person name="Jarju S."/>
            <person name="Secka A."/>
            <person name="Antonio M."/>
            <person name="Oren A."/>
            <person name="Chaudhuri R.R."/>
            <person name="La Ragione R."/>
            <person name="Hildebrand F."/>
            <person name="Pallen M.J."/>
        </authorList>
    </citation>
    <scope>NUCLEOTIDE SEQUENCE</scope>
    <source>
        <strain evidence="6">ChiBcec2-4451</strain>
    </source>
</reference>
<dbReference type="InterPro" id="IPR020094">
    <property type="entry name" value="TruA/RsuA/RluB/E/F_N"/>
</dbReference>
<dbReference type="PROSITE" id="PS01149">
    <property type="entry name" value="PSI_RSU"/>
    <property type="match status" value="1"/>
</dbReference>
<dbReference type="InterPro" id="IPR050343">
    <property type="entry name" value="RsuA_PseudoU_synthase"/>
</dbReference>
<reference evidence="6" key="1">
    <citation type="submission" date="2020-10" db="EMBL/GenBank/DDBJ databases">
        <authorList>
            <person name="Gilroy R."/>
        </authorList>
    </citation>
    <scope>NUCLEOTIDE SEQUENCE</scope>
    <source>
        <strain evidence="6">ChiBcec2-4451</strain>
    </source>
</reference>
<dbReference type="GO" id="GO:0003723">
    <property type="term" value="F:RNA binding"/>
    <property type="evidence" value="ECO:0007669"/>
    <property type="project" value="UniProtKB-KW"/>
</dbReference>
<evidence type="ECO:0000256" key="1">
    <source>
        <dbReference type="ARBA" id="ARBA00008348"/>
    </source>
</evidence>
<comment type="caution">
    <text evidence="6">The sequence shown here is derived from an EMBL/GenBank/DDBJ whole genome shotgun (WGS) entry which is preliminary data.</text>
</comment>
<evidence type="ECO:0000313" key="7">
    <source>
        <dbReference type="Proteomes" id="UP000886723"/>
    </source>
</evidence>
<organism evidence="6 7">
    <name type="scientific">Candidatus Pullilachnospira stercoravium</name>
    <dbReference type="NCBI Taxonomy" id="2840913"/>
    <lineage>
        <taxon>Bacteria</taxon>
        <taxon>Bacillati</taxon>
        <taxon>Bacillota</taxon>
        <taxon>Clostridia</taxon>
        <taxon>Lachnospirales</taxon>
        <taxon>Lachnospiraceae</taxon>
        <taxon>Lachnospiraceae incertae sedis</taxon>
        <taxon>Candidatus Pullilachnospira</taxon>
    </lineage>
</organism>
<dbReference type="Gene3D" id="3.30.70.580">
    <property type="entry name" value="Pseudouridine synthase I, catalytic domain, N-terminal subdomain"/>
    <property type="match status" value="1"/>
</dbReference>
<dbReference type="Pfam" id="PF01479">
    <property type="entry name" value="S4"/>
    <property type="match status" value="1"/>
</dbReference>
<dbReference type="AlphaFoldDB" id="A0A9D1NSE8"/>
<dbReference type="SMART" id="SM00363">
    <property type="entry name" value="S4"/>
    <property type="match status" value="1"/>
</dbReference>
<gene>
    <name evidence="6" type="ORF">IAA63_00870</name>
</gene>
<dbReference type="InterPro" id="IPR006145">
    <property type="entry name" value="PsdUridine_synth_RsuA/RluA"/>
</dbReference>
<evidence type="ECO:0000256" key="4">
    <source>
        <dbReference type="RuleBase" id="RU003887"/>
    </source>
</evidence>
<dbReference type="InterPro" id="IPR002942">
    <property type="entry name" value="S4_RNA-bd"/>
</dbReference>